<evidence type="ECO:0000256" key="2">
    <source>
        <dbReference type="ARBA" id="ARBA00022676"/>
    </source>
</evidence>
<dbReference type="Pfam" id="PF00535">
    <property type="entry name" value="Glycos_transf_2"/>
    <property type="match status" value="1"/>
</dbReference>
<evidence type="ECO:0000313" key="6">
    <source>
        <dbReference type="Proteomes" id="UP000601789"/>
    </source>
</evidence>
<evidence type="ECO:0000259" key="4">
    <source>
        <dbReference type="Pfam" id="PF00535"/>
    </source>
</evidence>
<keyword evidence="2" id="KW-0328">Glycosyltransferase</keyword>
<keyword evidence="6" id="KW-1185">Reference proteome</keyword>
<reference evidence="5 6" key="1">
    <citation type="submission" date="2020-10" db="EMBL/GenBank/DDBJ databases">
        <title>Aquamicrobium zhengzhouensis sp. nov., a exopolysaccharide producing bacterium isolated from farmland soil.</title>
        <authorList>
            <person name="Wang X."/>
        </authorList>
    </citation>
    <scope>NUCLEOTIDE SEQUENCE [LARGE SCALE GENOMIC DNA]</scope>
    <source>
        <strain evidence="6">cd-1</strain>
    </source>
</reference>
<sequence length="288" mass="32717">MIVTYQPCSERLAELVRAVRPQLTALLIVDNGSDFDFTDLRALHQCEVIELGDNLGIAKAQNDGIMRARTLGADYVLLLDQDSIPAPDMVATLVRAHVDLASSEQQIAAVGPSYVDPRQGEAAVFVDLDGLKLRRRERKAEDKVAEADFLIASGCLIAMSTLDRVGLMVEELFIDYVDVEWGLRARSDGYLSFGVYAAKMEHALGDEWISFRNRRVPLRSPLRHYYHIRNAVWLSRQSWISSSWRIVLLVRSLKQLIFFFAFAPRRFEHLRMMALGLWHGVRGRMGRI</sequence>
<dbReference type="InterPro" id="IPR029044">
    <property type="entry name" value="Nucleotide-diphossugar_trans"/>
</dbReference>
<dbReference type="PANTHER" id="PTHR43179:SF12">
    <property type="entry name" value="GALACTOFURANOSYLTRANSFERASE GLFT2"/>
    <property type="match status" value="1"/>
</dbReference>
<evidence type="ECO:0000256" key="3">
    <source>
        <dbReference type="ARBA" id="ARBA00022679"/>
    </source>
</evidence>
<evidence type="ECO:0000256" key="1">
    <source>
        <dbReference type="ARBA" id="ARBA00006739"/>
    </source>
</evidence>
<dbReference type="EMBL" id="JADGMQ010000004">
    <property type="protein sequence ID" value="MBI1620694.1"/>
    <property type="molecule type" value="Genomic_DNA"/>
</dbReference>
<feature type="domain" description="Glycosyltransferase 2-like" evidence="4">
    <location>
        <begin position="2"/>
        <end position="98"/>
    </location>
</feature>
<dbReference type="NCBIfam" id="TIGR01556">
    <property type="entry name" value="rhamnosyltran"/>
    <property type="match status" value="1"/>
</dbReference>
<dbReference type="Proteomes" id="UP000601789">
    <property type="component" value="Unassembled WGS sequence"/>
</dbReference>
<gene>
    <name evidence="5" type="ORF">IOD40_08470</name>
</gene>
<dbReference type="InterPro" id="IPR006446">
    <property type="entry name" value="RhaTrfase"/>
</dbReference>
<organism evidence="5 6">
    <name type="scientific">Aquamicrobium zhengzhouense</name>
    <dbReference type="NCBI Taxonomy" id="2781738"/>
    <lineage>
        <taxon>Bacteria</taxon>
        <taxon>Pseudomonadati</taxon>
        <taxon>Pseudomonadota</taxon>
        <taxon>Alphaproteobacteria</taxon>
        <taxon>Hyphomicrobiales</taxon>
        <taxon>Phyllobacteriaceae</taxon>
        <taxon>Aquamicrobium</taxon>
    </lineage>
</organism>
<dbReference type="InterPro" id="IPR001173">
    <property type="entry name" value="Glyco_trans_2-like"/>
</dbReference>
<dbReference type="Gene3D" id="3.90.550.10">
    <property type="entry name" value="Spore Coat Polysaccharide Biosynthesis Protein SpsA, Chain A"/>
    <property type="match status" value="1"/>
</dbReference>
<dbReference type="PANTHER" id="PTHR43179">
    <property type="entry name" value="RHAMNOSYLTRANSFERASE WBBL"/>
    <property type="match status" value="1"/>
</dbReference>
<protein>
    <submittedName>
        <fullName evidence="5">Glycosyltransferase family 2 protein</fullName>
    </submittedName>
</protein>
<proteinExistence type="inferred from homology"/>
<comment type="caution">
    <text evidence="5">The sequence shown here is derived from an EMBL/GenBank/DDBJ whole genome shotgun (WGS) entry which is preliminary data.</text>
</comment>
<evidence type="ECO:0000313" key="5">
    <source>
        <dbReference type="EMBL" id="MBI1620694.1"/>
    </source>
</evidence>
<name>A0ABS0SD41_9HYPH</name>
<dbReference type="CDD" id="cd02526">
    <property type="entry name" value="GT2_RfbF_like"/>
    <property type="match status" value="1"/>
</dbReference>
<dbReference type="SUPFAM" id="SSF53448">
    <property type="entry name" value="Nucleotide-diphospho-sugar transferases"/>
    <property type="match status" value="1"/>
</dbReference>
<comment type="similarity">
    <text evidence="1">Belongs to the glycosyltransferase 2 family.</text>
</comment>
<accession>A0ABS0SD41</accession>
<keyword evidence="3" id="KW-0808">Transferase</keyword>